<accession>A0ABD1RYE8</accession>
<dbReference type="Proteomes" id="UP001604336">
    <property type="component" value="Unassembled WGS sequence"/>
</dbReference>
<dbReference type="AlphaFoldDB" id="A0ABD1RYE8"/>
<name>A0ABD1RYE8_9LAMI</name>
<organism evidence="1 2">
    <name type="scientific">Abeliophyllum distichum</name>
    <dbReference type="NCBI Taxonomy" id="126358"/>
    <lineage>
        <taxon>Eukaryota</taxon>
        <taxon>Viridiplantae</taxon>
        <taxon>Streptophyta</taxon>
        <taxon>Embryophyta</taxon>
        <taxon>Tracheophyta</taxon>
        <taxon>Spermatophyta</taxon>
        <taxon>Magnoliopsida</taxon>
        <taxon>eudicotyledons</taxon>
        <taxon>Gunneridae</taxon>
        <taxon>Pentapetalae</taxon>
        <taxon>asterids</taxon>
        <taxon>lamiids</taxon>
        <taxon>Lamiales</taxon>
        <taxon>Oleaceae</taxon>
        <taxon>Forsythieae</taxon>
        <taxon>Abeliophyllum</taxon>
    </lineage>
</organism>
<gene>
    <name evidence="1" type="ORF">Adt_29104</name>
</gene>
<evidence type="ECO:0000313" key="1">
    <source>
        <dbReference type="EMBL" id="KAL2493476.1"/>
    </source>
</evidence>
<proteinExistence type="predicted"/>
<keyword evidence="2" id="KW-1185">Reference proteome</keyword>
<reference evidence="2" key="1">
    <citation type="submission" date="2024-07" db="EMBL/GenBank/DDBJ databases">
        <title>Two chromosome-level genome assemblies of Korean endemic species Abeliophyllum distichum and Forsythia ovata (Oleaceae).</title>
        <authorList>
            <person name="Jang H."/>
        </authorList>
    </citation>
    <scope>NUCLEOTIDE SEQUENCE [LARGE SCALE GENOMIC DNA]</scope>
</reference>
<sequence>MQQDYVLIGVPLLPQSTLRKRQVQLLYFRVDPAFASPSGSQSNRAPYAPLSPAPSSGYGKLVGRLCHPLLSLTPYVAVSLPGSKLLSDEKMRTARDLQRLGRISVLSNFSSA</sequence>
<dbReference type="EMBL" id="JBFOLK010000008">
    <property type="protein sequence ID" value="KAL2493476.1"/>
    <property type="molecule type" value="Genomic_DNA"/>
</dbReference>
<evidence type="ECO:0000313" key="2">
    <source>
        <dbReference type="Proteomes" id="UP001604336"/>
    </source>
</evidence>
<comment type="caution">
    <text evidence="1">The sequence shown here is derived from an EMBL/GenBank/DDBJ whole genome shotgun (WGS) entry which is preliminary data.</text>
</comment>
<protein>
    <submittedName>
        <fullName evidence="1">tRNA 2-thiocytidine biosynthesis protein TtcA</fullName>
    </submittedName>
</protein>